<sequence>MKGKITIFIFIAIFLCGCAKETSFNFPQNLDVPDKGKYTVFYIDDNKDISDDMLPEFLRIEGSHNMQTLYPSNIEEFNQLYDNIQITDSPYYIFLGSEEKIFKTGDINKAAEFFSENILK</sequence>
<protein>
    <recommendedName>
        <fullName evidence="4">Lipoprotein</fullName>
    </recommendedName>
</protein>
<evidence type="ECO:0000256" key="1">
    <source>
        <dbReference type="SAM" id="SignalP"/>
    </source>
</evidence>
<evidence type="ECO:0000313" key="2">
    <source>
        <dbReference type="EMBL" id="TYR74493.1"/>
    </source>
</evidence>
<name>A0A5D4KE67_9BACI</name>
<reference evidence="2 3" key="1">
    <citation type="submission" date="2019-08" db="EMBL/GenBank/DDBJ databases">
        <title>Bacillus genomes from the desert of Cuatro Cienegas, Coahuila.</title>
        <authorList>
            <person name="Olmedo-Alvarez G."/>
        </authorList>
    </citation>
    <scope>NUCLEOTIDE SEQUENCE [LARGE SCALE GENOMIC DNA]</scope>
    <source>
        <strain evidence="2 3">CH40_1T</strain>
    </source>
</reference>
<keyword evidence="1" id="KW-0732">Signal</keyword>
<gene>
    <name evidence="2" type="ORF">FZC79_13520</name>
</gene>
<dbReference type="EMBL" id="VTEH01000011">
    <property type="protein sequence ID" value="TYR74493.1"/>
    <property type="molecule type" value="Genomic_DNA"/>
</dbReference>
<accession>A0A5D4KE67</accession>
<comment type="caution">
    <text evidence="2">The sequence shown here is derived from an EMBL/GenBank/DDBJ whole genome shotgun (WGS) entry which is preliminary data.</text>
</comment>
<evidence type="ECO:0008006" key="4">
    <source>
        <dbReference type="Google" id="ProtNLM"/>
    </source>
</evidence>
<dbReference type="RefSeq" id="WP_148947322.1">
    <property type="nucleotide sequence ID" value="NZ_VTEH01000011.1"/>
</dbReference>
<proteinExistence type="predicted"/>
<feature type="signal peptide" evidence="1">
    <location>
        <begin position="1"/>
        <end position="19"/>
    </location>
</feature>
<evidence type="ECO:0000313" key="3">
    <source>
        <dbReference type="Proteomes" id="UP000323317"/>
    </source>
</evidence>
<dbReference type="PROSITE" id="PS51257">
    <property type="entry name" value="PROKAR_LIPOPROTEIN"/>
    <property type="match status" value="1"/>
</dbReference>
<dbReference type="Proteomes" id="UP000323317">
    <property type="component" value="Unassembled WGS sequence"/>
</dbReference>
<organism evidence="2 3">
    <name type="scientific">Rossellomorea vietnamensis</name>
    <dbReference type="NCBI Taxonomy" id="218284"/>
    <lineage>
        <taxon>Bacteria</taxon>
        <taxon>Bacillati</taxon>
        <taxon>Bacillota</taxon>
        <taxon>Bacilli</taxon>
        <taxon>Bacillales</taxon>
        <taxon>Bacillaceae</taxon>
        <taxon>Rossellomorea</taxon>
    </lineage>
</organism>
<feature type="chain" id="PRO_5039378497" description="Lipoprotein" evidence="1">
    <location>
        <begin position="20"/>
        <end position="120"/>
    </location>
</feature>
<dbReference type="AlphaFoldDB" id="A0A5D4KE67"/>